<feature type="region of interest" description="Disordered" evidence="1">
    <location>
        <begin position="27"/>
        <end position="70"/>
    </location>
</feature>
<protein>
    <recommendedName>
        <fullName evidence="4">Head-to-tail connector protein</fullName>
    </recommendedName>
</protein>
<sequence>MKIRNKDNGGVAEVTEDYGKALIELGRWEPADAPKRQRAKKSSPKPPEPAPAEAPEPETPAGVTTTDEEN</sequence>
<dbReference type="Proteomes" id="UP000231181">
    <property type="component" value="Segment"/>
</dbReference>
<feature type="compositionally biased region" description="Pro residues" evidence="1">
    <location>
        <begin position="44"/>
        <end position="58"/>
    </location>
</feature>
<proteinExistence type="predicted"/>
<evidence type="ECO:0000256" key="1">
    <source>
        <dbReference type="SAM" id="MobiDB-lite"/>
    </source>
</evidence>
<evidence type="ECO:0000313" key="3">
    <source>
        <dbReference type="Proteomes" id="UP000231181"/>
    </source>
</evidence>
<reference evidence="2 3" key="1">
    <citation type="submission" date="2017-09" db="EMBL/GenBank/DDBJ databases">
        <authorList>
            <person name="Cornely K."/>
            <person name="Wheeler E.C."/>
            <person name="Cabral J.G."/>
            <person name="Cullen N.M."/>
            <person name="Butela K.A."/>
            <person name="Garlena R.A."/>
            <person name="Russell D.A."/>
            <person name="Pope W.H."/>
            <person name="Jacobs-Sera D."/>
            <person name="Hendrix R.W."/>
            <person name="Hatfull G.F."/>
        </authorList>
    </citation>
    <scope>NUCLEOTIDE SEQUENCE [LARGE SCALE GENOMIC DNA]</scope>
</reference>
<keyword evidence="3" id="KW-1185">Reference proteome</keyword>
<evidence type="ECO:0000313" key="2">
    <source>
        <dbReference type="EMBL" id="ATN87935.1"/>
    </source>
</evidence>
<evidence type="ECO:0008006" key="4">
    <source>
        <dbReference type="Google" id="ProtNLM"/>
    </source>
</evidence>
<dbReference type="EMBL" id="MF919496">
    <property type="protein sequence ID" value="ATN87935.1"/>
    <property type="molecule type" value="Genomic_DNA"/>
</dbReference>
<organism evidence="2 3">
    <name type="scientific">Mycobacterium phage Cerulean</name>
    <dbReference type="NCBI Taxonomy" id="2041522"/>
    <lineage>
        <taxon>Viruses</taxon>
        <taxon>Duplodnaviria</taxon>
        <taxon>Heunggongvirae</taxon>
        <taxon>Uroviricota</taxon>
        <taxon>Caudoviricetes</taxon>
        <taxon>Backyardiganvirus</taxon>
        <taxon>Backyardiganvirus cerulean</taxon>
    </lineage>
</organism>
<dbReference type="Pfam" id="PF23976">
    <property type="entry name" value="DUF7302"/>
    <property type="match status" value="1"/>
</dbReference>
<name>A0A2D1G7S3_9CAUD</name>
<accession>A0A2D1G7S3</accession>
<gene>
    <name evidence="2" type="ORF">SEA_CERULEAN_16</name>
</gene>
<dbReference type="InterPro" id="IPR055726">
    <property type="entry name" value="DUF7302"/>
</dbReference>